<feature type="transmembrane region" description="Helical" evidence="8">
    <location>
        <begin position="506"/>
        <end position="526"/>
    </location>
</feature>
<feature type="transmembrane region" description="Helical" evidence="8">
    <location>
        <begin position="289"/>
        <end position="317"/>
    </location>
</feature>
<feature type="transmembrane region" description="Helical" evidence="8">
    <location>
        <begin position="398"/>
        <end position="416"/>
    </location>
</feature>
<evidence type="ECO:0000256" key="3">
    <source>
        <dbReference type="ARBA" id="ARBA00022448"/>
    </source>
</evidence>
<feature type="transmembrane region" description="Helical" evidence="8">
    <location>
        <begin position="618"/>
        <end position="643"/>
    </location>
</feature>
<feature type="transmembrane region" description="Helical" evidence="8">
    <location>
        <begin position="466"/>
        <end position="486"/>
    </location>
</feature>
<comment type="similarity">
    <text evidence="2 7">Belongs to the sodium:solute symporter (SSF) (TC 2.A.21) family.</text>
</comment>
<feature type="transmembrane region" description="Helical" evidence="8">
    <location>
        <begin position="130"/>
        <end position="155"/>
    </location>
</feature>
<dbReference type="PANTHER" id="PTHR46154">
    <property type="match status" value="1"/>
</dbReference>
<evidence type="ECO:0000313" key="9">
    <source>
        <dbReference type="EMBL" id="CEO49319.1"/>
    </source>
</evidence>
<evidence type="ECO:0000256" key="4">
    <source>
        <dbReference type="ARBA" id="ARBA00022692"/>
    </source>
</evidence>
<feature type="transmembrane region" description="Helical" evidence="8">
    <location>
        <begin position="258"/>
        <end position="277"/>
    </location>
</feature>
<dbReference type="PANTHER" id="PTHR46154:SF4">
    <property type="entry name" value="UREA ACTIVE TRANSPORTER"/>
    <property type="match status" value="1"/>
</dbReference>
<feature type="transmembrane region" description="Helical" evidence="8">
    <location>
        <begin position="198"/>
        <end position="217"/>
    </location>
</feature>
<feature type="transmembrane region" description="Helical" evidence="8">
    <location>
        <begin position="337"/>
        <end position="362"/>
    </location>
</feature>
<keyword evidence="6 8" id="KW-0472">Membrane</keyword>
<dbReference type="GO" id="GO:0015204">
    <property type="term" value="F:urea transmembrane transporter activity"/>
    <property type="evidence" value="ECO:0007669"/>
    <property type="project" value="InterPro"/>
</dbReference>
<evidence type="ECO:0008006" key="10">
    <source>
        <dbReference type="Google" id="ProtNLM"/>
    </source>
</evidence>
<evidence type="ECO:0000256" key="5">
    <source>
        <dbReference type="ARBA" id="ARBA00022989"/>
    </source>
</evidence>
<name>A0A0B7JWG6_BIOOC</name>
<feature type="transmembrane region" description="Helical" evidence="8">
    <location>
        <begin position="586"/>
        <end position="606"/>
    </location>
</feature>
<evidence type="ECO:0000256" key="2">
    <source>
        <dbReference type="ARBA" id="ARBA00006434"/>
    </source>
</evidence>
<dbReference type="Pfam" id="PF00474">
    <property type="entry name" value="SSF"/>
    <property type="match status" value="1"/>
</dbReference>
<dbReference type="GO" id="GO:0005886">
    <property type="term" value="C:plasma membrane"/>
    <property type="evidence" value="ECO:0007669"/>
    <property type="project" value="TreeGrafter"/>
</dbReference>
<gene>
    <name evidence="9" type="ORF">BN869_000005376_1</name>
</gene>
<dbReference type="PROSITE" id="PS50283">
    <property type="entry name" value="NA_SOLUT_SYMP_3"/>
    <property type="match status" value="1"/>
</dbReference>
<comment type="subcellular location">
    <subcellularLocation>
        <location evidence="1">Membrane</location>
        <topology evidence="1">Multi-pass membrane protein</topology>
    </subcellularLocation>
</comment>
<proteinExistence type="inferred from homology"/>
<dbReference type="CDD" id="cd11476">
    <property type="entry name" value="SLC5sbd_DUR3"/>
    <property type="match status" value="1"/>
</dbReference>
<evidence type="ECO:0000256" key="1">
    <source>
        <dbReference type="ARBA" id="ARBA00004141"/>
    </source>
</evidence>
<feature type="transmembrane region" description="Helical" evidence="8">
    <location>
        <begin position="90"/>
        <end position="110"/>
    </location>
</feature>
<dbReference type="EMBL" id="CDPU01000013">
    <property type="protein sequence ID" value="CEO49319.1"/>
    <property type="molecule type" value="Genomic_DNA"/>
</dbReference>
<dbReference type="InterPro" id="IPR001734">
    <property type="entry name" value="Na/solute_symporter"/>
</dbReference>
<keyword evidence="4 8" id="KW-0812">Transmembrane</keyword>
<reference evidence="9" key="1">
    <citation type="submission" date="2015-01" db="EMBL/GenBank/DDBJ databases">
        <authorList>
            <person name="Durling Mikael"/>
        </authorList>
    </citation>
    <scope>NUCLEOTIDE SEQUENCE</scope>
</reference>
<keyword evidence="3" id="KW-0813">Transport</keyword>
<feature type="transmembrane region" description="Helical" evidence="8">
    <location>
        <begin position="422"/>
        <end position="438"/>
    </location>
</feature>
<dbReference type="InterPro" id="IPR038377">
    <property type="entry name" value="Na/Glc_symporter_sf"/>
</dbReference>
<feature type="transmembrane region" description="Helical" evidence="8">
    <location>
        <begin position="14"/>
        <end position="38"/>
    </location>
</feature>
<feature type="transmembrane region" description="Helical" evidence="8">
    <location>
        <begin position="59"/>
        <end position="84"/>
    </location>
</feature>
<protein>
    <recommendedName>
        <fullName evidence="10">Urea active transporter</fullName>
    </recommendedName>
</protein>
<dbReference type="Gene3D" id="1.20.1730.10">
    <property type="entry name" value="Sodium/glucose cotransporter"/>
    <property type="match status" value="1"/>
</dbReference>
<dbReference type="AlphaFoldDB" id="A0A0B7JWG6"/>
<evidence type="ECO:0000256" key="6">
    <source>
        <dbReference type="ARBA" id="ARBA00023136"/>
    </source>
</evidence>
<organism evidence="9">
    <name type="scientific">Bionectria ochroleuca</name>
    <name type="common">Gliocladium roseum</name>
    <dbReference type="NCBI Taxonomy" id="29856"/>
    <lineage>
        <taxon>Eukaryota</taxon>
        <taxon>Fungi</taxon>
        <taxon>Dikarya</taxon>
        <taxon>Ascomycota</taxon>
        <taxon>Pezizomycotina</taxon>
        <taxon>Sordariomycetes</taxon>
        <taxon>Hypocreomycetidae</taxon>
        <taxon>Hypocreales</taxon>
        <taxon>Bionectriaceae</taxon>
        <taxon>Clonostachys</taxon>
    </lineage>
</organism>
<evidence type="ECO:0000256" key="7">
    <source>
        <dbReference type="RuleBase" id="RU362091"/>
    </source>
</evidence>
<accession>A0A0B7JWG6</accession>
<dbReference type="InterPro" id="IPR031155">
    <property type="entry name" value="DUR"/>
</dbReference>
<evidence type="ECO:0000256" key="8">
    <source>
        <dbReference type="SAM" id="Phobius"/>
    </source>
</evidence>
<sequence length="669" mass="72246">MAENSIFPIFDSGVGYGIIVGLGGLFAIVMTLTTYALRRYFSEVQDSEMYLTAKRSIKAGLIASSVVSSWTLSATLLTSTVFGYSYGIAATFWFGAGCSVPILTFAVLAIELKRKAPNAHTFLELVKHRYGAPGHIVLAIYSLIYQIFIAVNLLVGGADVFNLVTGINKVAVCFLFPLGVCIYTLFGGIKATFLTEWVHTVIIFVIMLSSMFVMYSTSEHVGSPGRMWELLKAAAEVRPVDGNAGGEFLTMRSVQGGLIGLIFLGGGFSATVDSQLFQKAIAADPKSTVAGYLLGSLCWFTIPFCISTTFGLGGAALEHTPAWPTYPTPLSVAEIDSALVMPYVAYTIMGKGGVVAVLLMLFQAITSAMSSETVAVTSLVTYDFYRSYVNPTATGERLVFVSHIAVAGFGLLTAGIAVGLCYAGFSVTFIVTAIGIIIDGQYHKVSLDGAVIPSACTLFWKKQSKYAIVLVPIISSIASIGTWIGVAYKQHGVVSIATLSDFIPTVAGNMLALTAPIVLTPIITFIKPEDYDFEKFKELEQVDDSSFDKKALQSSSDAKIKTARERTDEELQNLQRIEKPLLKARNLALGAALFIAVSMTILWPIPMYGSSYIFSKSFFTGWIVVTFIWGFFGAIVITILPIFESRQDIALFFKAIFKGKKAVYPETSG</sequence>
<keyword evidence="5 8" id="KW-1133">Transmembrane helix</keyword>
<feature type="transmembrane region" description="Helical" evidence="8">
    <location>
        <begin position="167"/>
        <end position="186"/>
    </location>
</feature>